<dbReference type="Proteomes" id="UP000000599">
    <property type="component" value="Chromosome F"/>
</dbReference>
<dbReference type="VEuPathDB" id="FungiDB:DEHA2F20372g"/>
<reference evidence="12 13" key="1">
    <citation type="journal article" date="2004" name="Nature">
        <title>Genome evolution in yeasts.</title>
        <authorList>
            <consortium name="Genolevures"/>
            <person name="Dujon B."/>
            <person name="Sherman D."/>
            <person name="Fischer G."/>
            <person name="Durrens P."/>
            <person name="Casaregola S."/>
            <person name="Lafontaine I."/>
            <person name="de Montigny J."/>
            <person name="Marck C."/>
            <person name="Neuveglise C."/>
            <person name="Talla E."/>
            <person name="Goffard N."/>
            <person name="Frangeul L."/>
            <person name="Aigle M."/>
            <person name="Anthouard V."/>
            <person name="Babour A."/>
            <person name="Barbe V."/>
            <person name="Barnay S."/>
            <person name="Blanchin S."/>
            <person name="Beckerich J.M."/>
            <person name="Beyne E."/>
            <person name="Bleykasten C."/>
            <person name="Boisrame A."/>
            <person name="Boyer J."/>
            <person name="Cattolico L."/>
            <person name="Confanioleri F."/>
            <person name="de Daruvar A."/>
            <person name="Despons L."/>
            <person name="Fabre E."/>
            <person name="Fairhead C."/>
            <person name="Ferry-Dumazet H."/>
            <person name="Groppi A."/>
            <person name="Hantraye F."/>
            <person name="Hennequin C."/>
            <person name="Jauniaux N."/>
            <person name="Joyet P."/>
            <person name="Kachouri R."/>
            <person name="Kerrest A."/>
            <person name="Koszul R."/>
            <person name="Lemaire M."/>
            <person name="Lesur I."/>
            <person name="Ma L."/>
            <person name="Muller H."/>
            <person name="Nicaud J.M."/>
            <person name="Nikolski M."/>
            <person name="Oztas S."/>
            <person name="Ozier-Kalogeropoulos O."/>
            <person name="Pellenz S."/>
            <person name="Potier S."/>
            <person name="Richard G.F."/>
            <person name="Straub M.L."/>
            <person name="Suleau A."/>
            <person name="Swennene D."/>
            <person name="Tekaia F."/>
            <person name="Wesolowski-Louvel M."/>
            <person name="Westhof E."/>
            <person name="Wirth B."/>
            <person name="Zeniou-Meyer M."/>
            <person name="Zivanovic I."/>
            <person name="Bolotin-Fukuhara M."/>
            <person name="Thierry A."/>
            <person name="Bouchier C."/>
            <person name="Caudron B."/>
            <person name="Scarpelli C."/>
            <person name="Gaillardin C."/>
            <person name="Weissenbach J."/>
            <person name="Wincker P."/>
            <person name="Souciet J.L."/>
        </authorList>
    </citation>
    <scope>NUCLEOTIDE SEQUENCE [LARGE SCALE GENOMIC DNA]</scope>
    <source>
        <strain evidence="13">ATCC 36239 / CBS 767 / BCRC 21394 / JCM 1990 / NBRC 0083 / IGC 2968</strain>
    </source>
</reference>
<comment type="similarity">
    <text evidence="1 9">Belongs to the class-I aminoacyl-tRNA synthetase family.</text>
</comment>
<dbReference type="PANTHER" id="PTHR42765">
    <property type="entry name" value="SOLEUCYL-TRNA SYNTHETASE"/>
    <property type="match status" value="1"/>
</dbReference>
<evidence type="ECO:0000313" key="13">
    <source>
        <dbReference type="Proteomes" id="UP000000599"/>
    </source>
</evidence>
<dbReference type="EC" id="6.1.1.5" evidence="2"/>
<dbReference type="GO" id="GO:0004822">
    <property type="term" value="F:isoleucine-tRNA ligase activity"/>
    <property type="evidence" value="ECO:0007669"/>
    <property type="project" value="UniProtKB-EC"/>
</dbReference>
<dbReference type="InterPro" id="IPR013155">
    <property type="entry name" value="M/V/L/I-tRNA-synth_anticd-bd"/>
</dbReference>
<dbReference type="PRINTS" id="PR00984">
    <property type="entry name" value="TRNASYNTHILE"/>
</dbReference>
<dbReference type="PANTHER" id="PTHR42765:SF1">
    <property type="entry name" value="ISOLEUCINE--TRNA LIGASE, MITOCHONDRIAL"/>
    <property type="match status" value="1"/>
</dbReference>
<dbReference type="InterPro" id="IPR002300">
    <property type="entry name" value="aa-tRNA-synth_Ia"/>
</dbReference>
<evidence type="ECO:0000313" key="12">
    <source>
        <dbReference type="EMBL" id="CAG89620.2"/>
    </source>
</evidence>
<dbReference type="SUPFAM" id="SSF52374">
    <property type="entry name" value="Nucleotidylyl transferase"/>
    <property type="match status" value="1"/>
</dbReference>
<dbReference type="InterPro" id="IPR009008">
    <property type="entry name" value="Val/Leu/Ile-tRNA-synth_edit"/>
</dbReference>
<keyword evidence="13" id="KW-1185">Reference proteome</keyword>
<dbReference type="GeneID" id="2903279"/>
<dbReference type="PROSITE" id="PS00178">
    <property type="entry name" value="AA_TRNA_LIGASE_I"/>
    <property type="match status" value="1"/>
</dbReference>
<dbReference type="GO" id="GO:0006428">
    <property type="term" value="P:isoleucyl-tRNA aminoacylation"/>
    <property type="evidence" value="ECO:0007669"/>
    <property type="project" value="InterPro"/>
</dbReference>
<dbReference type="GO" id="GO:0005524">
    <property type="term" value="F:ATP binding"/>
    <property type="evidence" value="ECO:0007669"/>
    <property type="project" value="UniProtKB-KW"/>
</dbReference>
<dbReference type="OrthoDB" id="10264412at2759"/>
<dbReference type="InterPro" id="IPR050081">
    <property type="entry name" value="Ile-tRNA_ligase"/>
</dbReference>
<dbReference type="InterPro" id="IPR033708">
    <property type="entry name" value="Anticodon_Ile_BEm"/>
</dbReference>
<dbReference type="InterPro" id="IPR023585">
    <property type="entry name" value="Ile-tRNA-ligase_type1"/>
</dbReference>
<dbReference type="Gene3D" id="1.10.730.20">
    <property type="match status" value="1"/>
</dbReference>
<dbReference type="Pfam" id="PF08264">
    <property type="entry name" value="Anticodon_1"/>
    <property type="match status" value="1"/>
</dbReference>
<evidence type="ECO:0000256" key="8">
    <source>
        <dbReference type="ARBA" id="ARBA00032665"/>
    </source>
</evidence>
<dbReference type="FunCoup" id="Q6BKN9">
    <property type="interactions" value="770"/>
</dbReference>
<dbReference type="InterPro" id="IPR002301">
    <property type="entry name" value="Ile-tRNA-ligase"/>
</dbReference>
<name>Q6BKN9_DEBHA</name>
<keyword evidence="6 9" id="KW-0648">Protein biosynthesis</keyword>
<gene>
    <name evidence="12" type="ordered locus">DEHA2F20372g</name>
</gene>
<dbReference type="Gene3D" id="3.40.50.620">
    <property type="entry name" value="HUPs"/>
    <property type="match status" value="2"/>
</dbReference>
<evidence type="ECO:0000256" key="7">
    <source>
        <dbReference type="ARBA" id="ARBA00023146"/>
    </source>
</evidence>
<dbReference type="KEGG" id="dha:DEHA2F20372g"/>
<evidence type="ECO:0000256" key="9">
    <source>
        <dbReference type="RuleBase" id="RU363035"/>
    </source>
</evidence>
<evidence type="ECO:0000256" key="5">
    <source>
        <dbReference type="ARBA" id="ARBA00022840"/>
    </source>
</evidence>
<evidence type="ECO:0000256" key="3">
    <source>
        <dbReference type="ARBA" id="ARBA00022598"/>
    </source>
</evidence>
<evidence type="ECO:0000259" key="11">
    <source>
        <dbReference type="Pfam" id="PF08264"/>
    </source>
</evidence>
<keyword evidence="3 9" id="KW-0436">Ligase</keyword>
<evidence type="ECO:0000256" key="2">
    <source>
        <dbReference type="ARBA" id="ARBA00013165"/>
    </source>
</evidence>
<dbReference type="NCBIfam" id="TIGR00392">
    <property type="entry name" value="ileS"/>
    <property type="match status" value="1"/>
</dbReference>
<dbReference type="GO" id="GO:0000049">
    <property type="term" value="F:tRNA binding"/>
    <property type="evidence" value="ECO:0007669"/>
    <property type="project" value="InterPro"/>
</dbReference>
<dbReference type="GO" id="GO:0032543">
    <property type="term" value="P:mitochondrial translation"/>
    <property type="evidence" value="ECO:0007669"/>
    <property type="project" value="EnsemblFungi"/>
</dbReference>
<dbReference type="InParanoid" id="Q6BKN9"/>
<dbReference type="Pfam" id="PF00133">
    <property type="entry name" value="tRNA-synt_1"/>
    <property type="match status" value="1"/>
</dbReference>
<dbReference type="AlphaFoldDB" id="Q6BKN9"/>
<dbReference type="EMBL" id="CR382138">
    <property type="protein sequence ID" value="CAG89620.2"/>
    <property type="molecule type" value="Genomic_DNA"/>
</dbReference>
<dbReference type="RefSeq" id="XP_461232.2">
    <property type="nucleotide sequence ID" value="XM_461232.1"/>
</dbReference>
<sequence>MLRHIRRLSITRVNAKTSYSNTLQLPKTEFGPKVPSGSSKDELIKLVSEDLYSWQLNRENYNDRWIFHDGPPYANGDLHLGHALNKILKDIINRFELIRYNNKVIYQPGWDCHGLPIEMKAISNSEKASELQPTEIRSLCRRLAMSMIDKQRDQFKEFGIMTDFNNPYITLSNDYEIKQLQVFLKLMENGLLSRQLKPVWWGCETQTALAEAELEYNNAHNSVATYVKFPLASSQFYKLLNEKYPFIEVNKFDVQFLIWTSTAWTIPANQAICIHRDLNYTLIYNDMTNEHLIVAESLADELCKLNESYRRYSEPLCFKGDELLNLEYINPAVGPEYLFPILHGDHVSATAGSGLVHTAPAHGGEDYLIGCRHNLKIMSSVNGQGMFIADNIPDGFSSLKGEYANKKEGLWKCIDIMKEHNMIFHINKKYKHSYPYDWRSNKPVIQRATPQWFVNVEKIKPTAIEALESVEFLPENGKNRLKSFINNRNEWCISRQRTWGVPLPIIFHKESGEPIDDIEVIRFTIKCMTKFGTDSWFTKEDDICRWLPESYKDMGTMYVKGQDTMDVWFDSGTSWSTLGDNMEELSRSDTPLADIYLEGSDQHRGWFQSSLLNKIIASGVNGENFKPVAPFKKIVTHGFTLDSKNDKMSKSKGNVISPKHAINGGGKPFLPSLGTDGLRLWVASSNFTQDVNVSSEILTRVFENVKKLRVTLKYMLGNLNDFEENKKVSYNDLNPLDKLVLSKLFRLQQTCVEYYKDHNFSRVVKDISTHMSVDLSAQYFDISKDCLYTDAKDSKRRRSIQTVLQALLRTYIGLLAPIQPLLVQEVWNVCPEYFKNNSKSPFTVGSWDFYQIPDTYLQESIEHDFSKIWQVKDTLYKSLEELRLNGTFKNKLETQVNIVVDNESSLGKLLTSHQVFLDDYFLVSKVYVNEEPLKEASYFSETSLTLDEQEVKIQIAPSSNAKCPRCWKFVSESEDALCTKCDTVVHKH</sequence>
<evidence type="ECO:0000256" key="4">
    <source>
        <dbReference type="ARBA" id="ARBA00022741"/>
    </source>
</evidence>
<keyword evidence="7 9" id="KW-0030">Aminoacyl-tRNA synthetase</keyword>
<feature type="domain" description="Aminoacyl-tRNA synthetase class Ia" evidence="10">
    <location>
        <begin position="49"/>
        <end position="694"/>
    </location>
</feature>
<dbReference type="GO" id="GO:0005739">
    <property type="term" value="C:mitochondrion"/>
    <property type="evidence" value="ECO:0007669"/>
    <property type="project" value="EnsemblFungi"/>
</dbReference>
<keyword evidence="4 9" id="KW-0547">Nucleotide-binding</keyword>
<dbReference type="OMA" id="HCWRCKT"/>
<evidence type="ECO:0000259" key="10">
    <source>
        <dbReference type="Pfam" id="PF00133"/>
    </source>
</evidence>
<dbReference type="InterPro" id="IPR014729">
    <property type="entry name" value="Rossmann-like_a/b/a_fold"/>
</dbReference>
<dbReference type="STRING" id="284592.Q6BKN9"/>
<dbReference type="SUPFAM" id="SSF47323">
    <property type="entry name" value="Anticodon-binding domain of a subclass of class I aminoacyl-tRNA synthetases"/>
    <property type="match status" value="1"/>
</dbReference>
<evidence type="ECO:0000256" key="6">
    <source>
        <dbReference type="ARBA" id="ARBA00022917"/>
    </source>
</evidence>
<feature type="domain" description="Methionyl/Valyl/Leucyl/Isoleucyl-tRNA synthetase anticodon-binding" evidence="11">
    <location>
        <begin position="737"/>
        <end position="897"/>
    </location>
</feature>
<dbReference type="InterPro" id="IPR001412">
    <property type="entry name" value="aa-tRNA-synth_I_CS"/>
</dbReference>
<protein>
    <recommendedName>
        <fullName evidence="2">isoleucine--tRNA ligase</fullName>
        <ecNumber evidence="2">6.1.1.5</ecNumber>
    </recommendedName>
    <alternativeName>
        <fullName evidence="8">Isoleucyl-tRNA synthetase</fullName>
    </alternativeName>
</protein>
<organism evidence="12 13">
    <name type="scientific">Debaryomyces hansenii (strain ATCC 36239 / CBS 767 / BCRC 21394 / JCM 1990 / NBRC 0083 / IGC 2968)</name>
    <name type="common">Yeast</name>
    <name type="synonym">Torulaspora hansenii</name>
    <dbReference type="NCBI Taxonomy" id="284592"/>
    <lineage>
        <taxon>Eukaryota</taxon>
        <taxon>Fungi</taxon>
        <taxon>Dikarya</taxon>
        <taxon>Ascomycota</taxon>
        <taxon>Saccharomycotina</taxon>
        <taxon>Pichiomycetes</taxon>
        <taxon>Debaryomycetaceae</taxon>
        <taxon>Debaryomyces</taxon>
    </lineage>
</organism>
<dbReference type="HAMAP" id="MF_02002">
    <property type="entry name" value="Ile_tRNA_synth_type1"/>
    <property type="match status" value="1"/>
</dbReference>
<dbReference type="HOGENOM" id="CLU_001493_7_2_1"/>
<proteinExistence type="inferred from homology"/>
<dbReference type="Gene3D" id="3.90.740.10">
    <property type="entry name" value="Valyl/Leucyl/Isoleucyl-tRNA synthetase, editing domain"/>
    <property type="match status" value="1"/>
</dbReference>
<dbReference type="CDD" id="cd07960">
    <property type="entry name" value="Anticodon_Ia_Ile_BEm"/>
    <property type="match status" value="1"/>
</dbReference>
<accession>Q6BKN9</accession>
<dbReference type="SUPFAM" id="SSF50677">
    <property type="entry name" value="ValRS/IleRS/LeuRS editing domain"/>
    <property type="match status" value="1"/>
</dbReference>
<keyword evidence="5 9" id="KW-0067">ATP-binding</keyword>
<dbReference type="InterPro" id="IPR009080">
    <property type="entry name" value="tRNAsynth_Ia_anticodon-bd"/>
</dbReference>
<dbReference type="eggNOG" id="KOG0433">
    <property type="taxonomic scope" value="Eukaryota"/>
</dbReference>
<evidence type="ECO:0000256" key="1">
    <source>
        <dbReference type="ARBA" id="ARBA00005594"/>
    </source>
</evidence>
<dbReference type="GO" id="GO:0002161">
    <property type="term" value="F:aminoacyl-tRNA deacylase activity"/>
    <property type="evidence" value="ECO:0007669"/>
    <property type="project" value="InterPro"/>
</dbReference>